<feature type="signal peptide" evidence="1">
    <location>
        <begin position="1"/>
        <end position="19"/>
    </location>
</feature>
<dbReference type="EMBL" id="CACVAQ010000331">
    <property type="protein sequence ID" value="CAA6823671.1"/>
    <property type="molecule type" value="Genomic_DNA"/>
</dbReference>
<proteinExistence type="predicted"/>
<organism evidence="2">
    <name type="scientific">uncultured Aureispira sp</name>
    <dbReference type="NCBI Taxonomy" id="1331704"/>
    <lineage>
        <taxon>Bacteria</taxon>
        <taxon>Pseudomonadati</taxon>
        <taxon>Bacteroidota</taxon>
        <taxon>Saprospiria</taxon>
        <taxon>Saprospirales</taxon>
        <taxon>Saprospiraceae</taxon>
        <taxon>Aureispira</taxon>
        <taxon>environmental samples</taxon>
    </lineage>
</organism>
<dbReference type="Gene3D" id="1.25.40.10">
    <property type="entry name" value="Tetratricopeptide repeat domain"/>
    <property type="match status" value="1"/>
</dbReference>
<sequence>MKFLTLCTLLLFQVVALYATTPDISEIKQQPLKVVIAEAEKLYAEAVYEDAYYYYKALSEMKRKLSQEDFYRLGKTALAVKDYQTVQDALKSLLSKAKNYPLIHYEYASALKYTGQYVLAAQHFTSYLNANQNDSKNDYIKLAQIHLKACQKALKEKEKTSTWFLEDLADETAEEGTVYRALTKASKYKIGLIECQTIKGTCLKKVYPDNTIEPLQGSVGNPIFNSVSPHIAPDGETVYFAQQEMGKTEYSVFSGKMTSRGEIEHIKKLGPGVNRIGYSSKHPTIGLTEQGQEILYFASTLPGSQGGYDIWYAVRTIDGTFTMAYNLGTRVNGQGDEITPFYYQNDGELYFSSEKTAGYGGLDIYKMTGEKKRWKEAQAQHLNSPVNSKGNDFHFKKTARNKGSFSTDRGEGRKEKTVKYKKIIGA</sequence>
<protein>
    <submittedName>
        <fullName evidence="2">Tetratricopeptide repeat protein</fullName>
    </submittedName>
</protein>
<name>A0A6S6TL84_9BACT</name>
<dbReference type="InterPro" id="IPR011659">
    <property type="entry name" value="WD40"/>
</dbReference>
<feature type="chain" id="PRO_5027774449" evidence="1">
    <location>
        <begin position="20"/>
        <end position="426"/>
    </location>
</feature>
<accession>A0A6S6TL84</accession>
<gene>
    <name evidence="2" type="ORF">HELGO_WM19144</name>
</gene>
<evidence type="ECO:0000256" key="1">
    <source>
        <dbReference type="SAM" id="SignalP"/>
    </source>
</evidence>
<dbReference type="SUPFAM" id="SSF48452">
    <property type="entry name" value="TPR-like"/>
    <property type="match status" value="1"/>
</dbReference>
<evidence type="ECO:0000313" key="2">
    <source>
        <dbReference type="EMBL" id="CAA6823671.1"/>
    </source>
</evidence>
<dbReference type="AlphaFoldDB" id="A0A6S6TL84"/>
<reference evidence="2" key="1">
    <citation type="submission" date="2020-01" db="EMBL/GenBank/DDBJ databases">
        <authorList>
            <person name="Meier V. D."/>
            <person name="Meier V D."/>
        </authorList>
    </citation>
    <scope>NUCLEOTIDE SEQUENCE</scope>
    <source>
        <strain evidence="2">HLG_WM_MAG_10</strain>
    </source>
</reference>
<dbReference type="Pfam" id="PF07676">
    <property type="entry name" value="PD40"/>
    <property type="match status" value="1"/>
</dbReference>
<dbReference type="InterPro" id="IPR011990">
    <property type="entry name" value="TPR-like_helical_dom_sf"/>
</dbReference>
<keyword evidence="1" id="KW-0732">Signal</keyword>